<sequence length="338" mass="38524">MTTLSVPHPVPSPAEDAENLRKAFQGWGTDEKSVIGILAHRDAAQRRQIRLAYEERFKEDLIKRLESELSGDFEKAVYRWIFEPLEREAIIANVAVKSSTIDYRVIIETVCINNPGELLAVKNAYQARYKRSLEEDFLVPLVGCYRYYGEEIDAGLAQSEAKILHDAMKEKVFNHEEIIRILSTRNRAQLNATFNRFKDDFGISVTKVSFPLSLPLRASPRWLFPIFASFDLEVSLGFCRRFQELTSKSPNELVSALRIAIRCIISPHKYFEKVLRAALGNSGVDEDALTRVVVTRAEKDLRVIKEVYLQRNNVPLDQAIAKATSKDYKNFLLALVGN</sequence>
<keyword evidence="3 6" id="KW-0106">Calcium</keyword>
<dbReference type="EMBL" id="NMUH01001382">
    <property type="protein sequence ID" value="MQL91826.1"/>
    <property type="molecule type" value="Genomic_DNA"/>
</dbReference>
<dbReference type="GO" id="GO:0009651">
    <property type="term" value="P:response to salt stress"/>
    <property type="evidence" value="ECO:0007669"/>
    <property type="project" value="TreeGrafter"/>
</dbReference>
<dbReference type="Pfam" id="PF00191">
    <property type="entry name" value="Annexin"/>
    <property type="match status" value="3"/>
</dbReference>
<comment type="domain">
    <text evidence="6">A pair of annexin repeats may form one binding site for calcium and phospholipid.</text>
</comment>
<organism evidence="7 8">
    <name type="scientific">Colocasia esculenta</name>
    <name type="common">Wild taro</name>
    <name type="synonym">Arum esculentum</name>
    <dbReference type="NCBI Taxonomy" id="4460"/>
    <lineage>
        <taxon>Eukaryota</taxon>
        <taxon>Viridiplantae</taxon>
        <taxon>Streptophyta</taxon>
        <taxon>Embryophyta</taxon>
        <taxon>Tracheophyta</taxon>
        <taxon>Spermatophyta</taxon>
        <taxon>Magnoliopsida</taxon>
        <taxon>Liliopsida</taxon>
        <taxon>Araceae</taxon>
        <taxon>Aroideae</taxon>
        <taxon>Colocasieae</taxon>
        <taxon>Colocasia</taxon>
    </lineage>
</organism>
<dbReference type="GO" id="GO:0005509">
    <property type="term" value="F:calcium ion binding"/>
    <property type="evidence" value="ECO:0007669"/>
    <property type="project" value="InterPro"/>
</dbReference>
<dbReference type="GO" id="GO:0005737">
    <property type="term" value="C:cytoplasm"/>
    <property type="evidence" value="ECO:0007669"/>
    <property type="project" value="TreeGrafter"/>
</dbReference>
<dbReference type="GO" id="GO:0009414">
    <property type="term" value="P:response to water deprivation"/>
    <property type="evidence" value="ECO:0007669"/>
    <property type="project" value="TreeGrafter"/>
</dbReference>
<dbReference type="InterPro" id="IPR001464">
    <property type="entry name" value="Annexin"/>
</dbReference>
<dbReference type="SMART" id="SM00335">
    <property type="entry name" value="ANX"/>
    <property type="match status" value="3"/>
</dbReference>
<dbReference type="Gene3D" id="1.10.220.10">
    <property type="entry name" value="Annexin"/>
    <property type="match status" value="4"/>
</dbReference>
<evidence type="ECO:0000256" key="4">
    <source>
        <dbReference type="ARBA" id="ARBA00023216"/>
    </source>
</evidence>
<gene>
    <name evidence="7" type="ORF">Taro_024441</name>
</gene>
<evidence type="ECO:0000256" key="2">
    <source>
        <dbReference type="ARBA" id="ARBA00022737"/>
    </source>
</evidence>
<dbReference type="FunFam" id="1.10.220.10:FF:000001">
    <property type="entry name" value="Annexin"/>
    <property type="match status" value="1"/>
</dbReference>
<dbReference type="PRINTS" id="PR00196">
    <property type="entry name" value="ANNEXIN"/>
</dbReference>
<dbReference type="AlphaFoldDB" id="A0A843V9D4"/>
<evidence type="ECO:0000256" key="3">
    <source>
        <dbReference type="ARBA" id="ARBA00022837"/>
    </source>
</evidence>
<dbReference type="InterPro" id="IPR018252">
    <property type="entry name" value="Annexin_repeat_CS"/>
</dbReference>
<keyword evidence="1" id="KW-0479">Metal-binding</keyword>
<dbReference type="OrthoDB" id="37886at2759"/>
<evidence type="ECO:0000256" key="6">
    <source>
        <dbReference type="RuleBase" id="RU003540"/>
    </source>
</evidence>
<dbReference type="InterPro" id="IPR018502">
    <property type="entry name" value="Annexin_repeat"/>
</dbReference>
<dbReference type="Proteomes" id="UP000652761">
    <property type="component" value="Unassembled WGS sequence"/>
</dbReference>
<dbReference type="SUPFAM" id="SSF47874">
    <property type="entry name" value="Annexin"/>
    <property type="match status" value="2"/>
</dbReference>
<evidence type="ECO:0000256" key="5">
    <source>
        <dbReference type="ARBA" id="ARBA00023302"/>
    </source>
</evidence>
<dbReference type="GO" id="GO:0005886">
    <property type="term" value="C:plasma membrane"/>
    <property type="evidence" value="ECO:0007669"/>
    <property type="project" value="TreeGrafter"/>
</dbReference>
<evidence type="ECO:0000313" key="8">
    <source>
        <dbReference type="Proteomes" id="UP000652761"/>
    </source>
</evidence>
<evidence type="ECO:0000256" key="1">
    <source>
        <dbReference type="ARBA" id="ARBA00022723"/>
    </source>
</evidence>
<evidence type="ECO:0000313" key="7">
    <source>
        <dbReference type="EMBL" id="MQL91826.1"/>
    </source>
</evidence>
<proteinExistence type="inferred from homology"/>
<keyword evidence="8" id="KW-1185">Reference proteome</keyword>
<keyword evidence="5 6" id="KW-0111">Calcium/phospholipid-binding</keyword>
<dbReference type="InterPro" id="IPR037104">
    <property type="entry name" value="Annexin_sf"/>
</dbReference>
<comment type="similarity">
    <text evidence="6">Belongs to the annexin family.</text>
</comment>
<dbReference type="PROSITE" id="PS00223">
    <property type="entry name" value="ANNEXIN_1"/>
    <property type="match status" value="1"/>
</dbReference>
<dbReference type="PROSITE" id="PS51897">
    <property type="entry name" value="ANNEXIN_2"/>
    <property type="match status" value="3"/>
</dbReference>
<name>A0A843V9D4_COLES</name>
<dbReference type="GO" id="GO:0001786">
    <property type="term" value="F:phosphatidylserine binding"/>
    <property type="evidence" value="ECO:0007669"/>
    <property type="project" value="TreeGrafter"/>
</dbReference>
<keyword evidence="2 6" id="KW-0677">Repeat</keyword>
<dbReference type="PANTHER" id="PTHR10502:SF193">
    <property type="entry name" value="ANNEXIN D8"/>
    <property type="match status" value="1"/>
</dbReference>
<protein>
    <recommendedName>
        <fullName evidence="6">Annexin</fullName>
    </recommendedName>
</protein>
<dbReference type="GO" id="GO:0009408">
    <property type="term" value="P:response to heat"/>
    <property type="evidence" value="ECO:0007669"/>
    <property type="project" value="TreeGrafter"/>
</dbReference>
<reference evidence="7" key="1">
    <citation type="submission" date="2017-07" db="EMBL/GenBank/DDBJ databases">
        <title>Taro Niue Genome Assembly and Annotation.</title>
        <authorList>
            <person name="Atibalentja N."/>
            <person name="Keating K."/>
            <person name="Fields C.J."/>
        </authorList>
    </citation>
    <scope>NUCLEOTIDE SEQUENCE</scope>
    <source>
        <strain evidence="7">Niue_2</strain>
        <tissue evidence="7">Leaf</tissue>
    </source>
</reference>
<keyword evidence="4 6" id="KW-0041">Annexin</keyword>
<dbReference type="PANTHER" id="PTHR10502">
    <property type="entry name" value="ANNEXIN"/>
    <property type="match status" value="1"/>
</dbReference>
<accession>A0A843V9D4</accession>
<dbReference type="GO" id="GO:0009409">
    <property type="term" value="P:response to cold"/>
    <property type="evidence" value="ECO:0007669"/>
    <property type="project" value="TreeGrafter"/>
</dbReference>
<dbReference type="FunFam" id="1.10.220.10:FF:000008">
    <property type="entry name" value="Annexin"/>
    <property type="match status" value="1"/>
</dbReference>
<comment type="caution">
    <text evidence="7">The sequence shown here is derived from an EMBL/GenBank/DDBJ whole genome shotgun (WGS) entry which is preliminary data.</text>
</comment>
<dbReference type="GO" id="GO:0005544">
    <property type="term" value="F:calcium-dependent phospholipid binding"/>
    <property type="evidence" value="ECO:0007669"/>
    <property type="project" value="UniProtKB-KW"/>
</dbReference>